<dbReference type="OMA" id="MEANCCK"/>
<protein>
    <recommendedName>
        <fullName evidence="7">MICOS complex subunit</fullName>
    </recommendedName>
</protein>
<comment type="function">
    <text evidence="7">Component of the MICOS complex, a large protein complex of the mitochondrial inner membrane that plays crucial roles in the maintenance of crista junctions, inner membrane architecture, and formation of contact sites to the outer membrane.</text>
</comment>
<feature type="compositionally biased region" description="Low complexity" evidence="8">
    <location>
        <begin position="210"/>
        <end position="220"/>
    </location>
</feature>
<sequence length="233" mass="25993">MVAFRMGKLTTMPAGLTYASINVHLAKEEDPKKQLVRPEQLPIYTAPPLYSKYVEQPGYLQMSFASIHTTTVCYTGWCNVQFAYVYLKNPPQDFLPKAGRWWLITASGLVGLLSARKGTRFKKIAYPLGLASLGATICYLPQSVIIAKITGKKAYTTSQQIYQAIKSLWTKSSEKESLPGREEPKVGRSDEIYAKTPDLKHSVPFPEALASATKMKSKSTSHPEDKDMYSTRS</sequence>
<evidence type="ECO:0000256" key="1">
    <source>
        <dbReference type="ARBA" id="ARBA00004325"/>
    </source>
</evidence>
<evidence type="ECO:0000256" key="8">
    <source>
        <dbReference type="SAM" id="MobiDB-lite"/>
    </source>
</evidence>
<reference evidence="9" key="1">
    <citation type="submission" date="2025-08" db="UniProtKB">
        <authorList>
            <consortium name="Ensembl"/>
        </authorList>
    </citation>
    <scope>IDENTIFICATION</scope>
</reference>
<feature type="region of interest" description="Disordered" evidence="8">
    <location>
        <begin position="173"/>
        <end position="233"/>
    </location>
</feature>
<accession>A0A8C2LCY9</accession>
<evidence type="ECO:0000256" key="3">
    <source>
        <dbReference type="ARBA" id="ARBA00022692"/>
    </source>
</evidence>
<comment type="similarity">
    <text evidence="2">Belongs to the apolipoprotein O/MICOS complex subunit Mic27 family.</text>
</comment>
<feature type="compositionally biased region" description="Basic and acidic residues" evidence="8">
    <location>
        <begin position="221"/>
        <end position="233"/>
    </location>
</feature>
<evidence type="ECO:0000256" key="2">
    <source>
        <dbReference type="ARBA" id="ARBA00010904"/>
    </source>
</evidence>
<proteinExistence type="inferred from homology"/>
<dbReference type="InterPro" id="IPR033182">
    <property type="entry name" value="MIC26/MIC27_animal"/>
</dbReference>
<comment type="subcellular location">
    <subcellularLocation>
        <location evidence="7">Mitochondrion inner membrane</location>
    </subcellularLocation>
    <subcellularLocation>
        <location evidence="1">Mitochondrion membrane</location>
    </subcellularLocation>
</comment>
<evidence type="ECO:0000256" key="7">
    <source>
        <dbReference type="RuleBase" id="RU363021"/>
    </source>
</evidence>
<keyword evidence="3" id="KW-0812">Transmembrane</keyword>
<keyword evidence="7" id="KW-0999">Mitochondrion inner membrane</keyword>
<dbReference type="AlphaFoldDB" id="A0A8C2LCY9"/>
<dbReference type="Proteomes" id="UP000694386">
    <property type="component" value="Unplaced"/>
</dbReference>
<evidence type="ECO:0000313" key="10">
    <source>
        <dbReference type="Proteomes" id="UP000694386"/>
    </source>
</evidence>
<feature type="compositionally biased region" description="Basic and acidic residues" evidence="8">
    <location>
        <begin position="173"/>
        <end position="201"/>
    </location>
</feature>
<dbReference type="Ensembl" id="ENSCGRT00001001276.1">
    <property type="protein sequence ID" value="ENSCGRP00001001247.1"/>
    <property type="gene ID" value="ENSCGRG00001000963.1"/>
</dbReference>
<dbReference type="Pfam" id="PF09769">
    <property type="entry name" value="ApoO"/>
    <property type="match status" value="1"/>
</dbReference>
<organism evidence="9 10">
    <name type="scientific">Cricetulus griseus</name>
    <name type="common">Chinese hamster</name>
    <name type="synonym">Cricetulus barabensis griseus</name>
    <dbReference type="NCBI Taxonomy" id="10029"/>
    <lineage>
        <taxon>Eukaryota</taxon>
        <taxon>Metazoa</taxon>
        <taxon>Chordata</taxon>
        <taxon>Craniata</taxon>
        <taxon>Vertebrata</taxon>
        <taxon>Euteleostomi</taxon>
        <taxon>Mammalia</taxon>
        <taxon>Eutheria</taxon>
        <taxon>Euarchontoglires</taxon>
        <taxon>Glires</taxon>
        <taxon>Rodentia</taxon>
        <taxon>Myomorpha</taxon>
        <taxon>Muroidea</taxon>
        <taxon>Cricetidae</taxon>
        <taxon>Cricetinae</taxon>
        <taxon>Cricetulus</taxon>
    </lineage>
</organism>
<keyword evidence="4" id="KW-1133">Transmembrane helix</keyword>
<dbReference type="GeneTree" id="ENSGT00530000063666"/>
<evidence type="ECO:0000313" key="9">
    <source>
        <dbReference type="Ensembl" id="ENSCGRP00001001247.1"/>
    </source>
</evidence>
<evidence type="ECO:0000256" key="4">
    <source>
        <dbReference type="ARBA" id="ARBA00022989"/>
    </source>
</evidence>
<name>A0A8C2LCY9_CRIGR</name>
<dbReference type="InterPro" id="IPR019166">
    <property type="entry name" value="MIC26/MIC27"/>
</dbReference>
<keyword evidence="6" id="KW-0472">Membrane</keyword>
<comment type="subunit">
    <text evidence="7">Component of the mitochondrial contact site and cristae organizing system (MICOS) complex.</text>
</comment>
<evidence type="ECO:0000256" key="5">
    <source>
        <dbReference type="ARBA" id="ARBA00023128"/>
    </source>
</evidence>
<dbReference type="GO" id="GO:0061617">
    <property type="term" value="C:MICOS complex"/>
    <property type="evidence" value="ECO:0007669"/>
    <property type="project" value="UniProtKB-UniRule"/>
</dbReference>
<dbReference type="PANTHER" id="PTHR14564">
    <property type="entry name" value="MICOS COMPLEX SUBUNIT MIC26 / MIC27 FAMILY MEMBER"/>
    <property type="match status" value="1"/>
</dbReference>
<dbReference type="GO" id="GO:0042407">
    <property type="term" value="P:cristae formation"/>
    <property type="evidence" value="ECO:0007669"/>
    <property type="project" value="InterPro"/>
</dbReference>
<keyword evidence="5 7" id="KW-0496">Mitochondrion</keyword>
<evidence type="ECO:0000256" key="6">
    <source>
        <dbReference type="ARBA" id="ARBA00023136"/>
    </source>
</evidence>
<reference evidence="9" key="2">
    <citation type="submission" date="2025-09" db="UniProtKB">
        <authorList>
            <consortium name="Ensembl"/>
        </authorList>
    </citation>
    <scope>IDENTIFICATION</scope>
</reference>